<keyword evidence="13" id="KW-1185">Reference proteome</keyword>
<evidence type="ECO:0000313" key="13">
    <source>
        <dbReference type="Proteomes" id="UP000692954"/>
    </source>
</evidence>
<dbReference type="GO" id="GO:0016579">
    <property type="term" value="P:protein deubiquitination"/>
    <property type="evidence" value="ECO:0007669"/>
    <property type="project" value="InterPro"/>
</dbReference>
<dbReference type="GO" id="GO:0005681">
    <property type="term" value="C:spliceosomal complex"/>
    <property type="evidence" value="ECO:0007669"/>
    <property type="project" value="UniProtKB-KW"/>
</dbReference>
<evidence type="ECO:0000256" key="1">
    <source>
        <dbReference type="ARBA" id="ARBA00004123"/>
    </source>
</evidence>
<dbReference type="GO" id="GO:0008270">
    <property type="term" value="F:zinc ion binding"/>
    <property type="evidence" value="ECO:0007669"/>
    <property type="project" value="UniProtKB-KW"/>
</dbReference>
<keyword evidence="6" id="KW-0862">Zinc</keyword>
<evidence type="ECO:0000256" key="8">
    <source>
        <dbReference type="ARBA" id="ARBA00023242"/>
    </source>
</evidence>
<evidence type="ECO:0000256" key="3">
    <source>
        <dbReference type="ARBA" id="ARBA00022723"/>
    </source>
</evidence>
<evidence type="ECO:0000313" key="12">
    <source>
        <dbReference type="EMBL" id="CAD8073553.1"/>
    </source>
</evidence>
<dbReference type="CDD" id="cd02669">
    <property type="entry name" value="Peptidase_C19M"/>
    <property type="match status" value="1"/>
</dbReference>
<dbReference type="PROSITE" id="PS50271">
    <property type="entry name" value="ZF_UBP"/>
    <property type="match status" value="1"/>
</dbReference>
<keyword evidence="2" id="KW-0507">mRNA processing</keyword>
<dbReference type="EMBL" id="CAJJDN010000031">
    <property type="protein sequence ID" value="CAD8073553.1"/>
    <property type="molecule type" value="Genomic_DNA"/>
</dbReference>
<dbReference type="PROSITE" id="PS50235">
    <property type="entry name" value="USP_3"/>
    <property type="match status" value="1"/>
</dbReference>
<evidence type="ECO:0000256" key="4">
    <source>
        <dbReference type="ARBA" id="ARBA00022728"/>
    </source>
</evidence>
<gene>
    <name evidence="12" type="ORF">PSON_ATCC_30995.1.T0310018</name>
</gene>
<reference evidence="12" key="1">
    <citation type="submission" date="2021-01" db="EMBL/GenBank/DDBJ databases">
        <authorList>
            <consortium name="Genoscope - CEA"/>
            <person name="William W."/>
        </authorList>
    </citation>
    <scope>NUCLEOTIDE SEQUENCE</scope>
</reference>
<accession>A0A8S1M6L5</accession>
<dbReference type="SMART" id="SM00290">
    <property type="entry name" value="ZnF_UBP"/>
    <property type="match status" value="1"/>
</dbReference>
<evidence type="ECO:0000256" key="2">
    <source>
        <dbReference type="ARBA" id="ARBA00022664"/>
    </source>
</evidence>
<name>A0A8S1M6L5_9CILI</name>
<dbReference type="Proteomes" id="UP000692954">
    <property type="component" value="Unassembled WGS sequence"/>
</dbReference>
<evidence type="ECO:0000256" key="9">
    <source>
        <dbReference type="PROSITE-ProRule" id="PRU00502"/>
    </source>
</evidence>
<dbReference type="Pfam" id="PF02148">
    <property type="entry name" value="zf-UBP"/>
    <property type="match status" value="1"/>
</dbReference>
<comment type="subcellular location">
    <subcellularLocation>
        <location evidence="1">Nucleus</location>
    </subcellularLocation>
</comment>
<organism evidence="12 13">
    <name type="scientific">Paramecium sonneborni</name>
    <dbReference type="NCBI Taxonomy" id="65129"/>
    <lineage>
        <taxon>Eukaryota</taxon>
        <taxon>Sar</taxon>
        <taxon>Alveolata</taxon>
        <taxon>Ciliophora</taxon>
        <taxon>Intramacronucleata</taxon>
        <taxon>Oligohymenophorea</taxon>
        <taxon>Peniculida</taxon>
        <taxon>Parameciidae</taxon>
        <taxon>Paramecium</taxon>
    </lineage>
</organism>
<protein>
    <recommendedName>
        <fullName evidence="14">U4/U6.U5 tri-snRNP-associated protein 2</fullName>
    </recommendedName>
</protein>
<dbReference type="GO" id="GO:0004843">
    <property type="term" value="F:cysteine-type deubiquitinase activity"/>
    <property type="evidence" value="ECO:0007669"/>
    <property type="project" value="InterPro"/>
</dbReference>
<dbReference type="Pfam" id="PF00443">
    <property type="entry name" value="UCH"/>
    <property type="match status" value="1"/>
</dbReference>
<sequence>MIDEIKKKVKYNQQCPYIATICRHMLDFDFEKLCSVTLSNLNVYACLICGKYYQGKSINTQAYIHSLEQDHHLFMNLQNTKIYCLPDNYEVVDHSLEDIQYNLDPKFNNLKELDYNSEESRALDGTTFLPGFVGLNNLSKSDYFNVVMQALCRIKPLRNFMIFLQFQKSATEPFDYNCLLSQRVSELTRKIWNPRNYKGHVSPHELLQAITLKSNKQFKIGQQSDPMHLIIWFLDNLKKELLHINKINTIISDCFQGELQYEWYKPLKNAIGYQSTPMIEQKSFFYLSLDLPSTPLQKDGNQKALIPSISIQELIKKYDGFTNTDSADGRRRYTITKFPKYLILHMKRFIKNNFFMEKNPTIVTFPLIDLDLSQCLNLQQQNIKYNLIANICHEGTAKVGIYKIHVKNEANNQWFQIQDLHRQNIVPQLISVSEAYVQIYELQQQQQ</sequence>
<keyword evidence="8" id="KW-0539">Nucleus</keyword>
<feature type="domain" description="USP" evidence="10">
    <location>
        <begin position="133"/>
        <end position="443"/>
    </location>
</feature>
<dbReference type="AlphaFoldDB" id="A0A8S1M6L5"/>
<dbReference type="InterPro" id="IPR028889">
    <property type="entry name" value="USP"/>
</dbReference>
<evidence type="ECO:0000256" key="7">
    <source>
        <dbReference type="ARBA" id="ARBA00023187"/>
    </source>
</evidence>
<keyword evidence="3" id="KW-0479">Metal-binding</keyword>
<evidence type="ECO:0008006" key="14">
    <source>
        <dbReference type="Google" id="ProtNLM"/>
    </source>
</evidence>
<evidence type="ECO:0000259" key="10">
    <source>
        <dbReference type="PROSITE" id="PS50235"/>
    </source>
</evidence>
<evidence type="ECO:0000259" key="11">
    <source>
        <dbReference type="PROSITE" id="PS50271"/>
    </source>
</evidence>
<evidence type="ECO:0000256" key="6">
    <source>
        <dbReference type="ARBA" id="ARBA00022833"/>
    </source>
</evidence>
<dbReference type="InterPro" id="IPR033809">
    <property type="entry name" value="USP39"/>
</dbReference>
<dbReference type="PANTHER" id="PTHR21646">
    <property type="entry name" value="UBIQUITIN CARBOXYL-TERMINAL HYDROLASE"/>
    <property type="match status" value="1"/>
</dbReference>
<comment type="caution">
    <text evidence="12">The sequence shown here is derived from an EMBL/GenBank/DDBJ whole genome shotgun (WGS) entry which is preliminary data.</text>
</comment>
<dbReference type="InterPro" id="IPR001607">
    <property type="entry name" value="Znf_UBP"/>
</dbReference>
<dbReference type="InterPro" id="IPR001394">
    <property type="entry name" value="Peptidase_C19_UCH"/>
</dbReference>
<dbReference type="GO" id="GO:0000245">
    <property type="term" value="P:spliceosomal complex assembly"/>
    <property type="evidence" value="ECO:0007669"/>
    <property type="project" value="InterPro"/>
</dbReference>
<proteinExistence type="predicted"/>
<keyword evidence="5 9" id="KW-0863">Zinc-finger</keyword>
<evidence type="ECO:0000256" key="5">
    <source>
        <dbReference type="ARBA" id="ARBA00022771"/>
    </source>
</evidence>
<dbReference type="PANTHER" id="PTHR21646:SF16">
    <property type="entry name" value="U4_U6.U5 TRI-SNRNP-ASSOCIATED PROTEIN 2"/>
    <property type="match status" value="1"/>
</dbReference>
<keyword evidence="4" id="KW-0747">Spliceosome</keyword>
<dbReference type="InterPro" id="IPR050185">
    <property type="entry name" value="Ub_carboxyl-term_hydrolase"/>
</dbReference>
<feature type="domain" description="UBP-type" evidence="11">
    <location>
        <begin position="13"/>
        <end position="110"/>
    </location>
</feature>
<keyword evidence="7" id="KW-0508">mRNA splicing</keyword>
<dbReference type="OrthoDB" id="307126at2759"/>